<organism evidence="2 3">
    <name type="scientific">Caerostris darwini</name>
    <dbReference type="NCBI Taxonomy" id="1538125"/>
    <lineage>
        <taxon>Eukaryota</taxon>
        <taxon>Metazoa</taxon>
        <taxon>Ecdysozoa</taxon>
        <taxon>Arthropoda</taxon>
        <taxon>Chelicerata</taxon>
        <taxon>Arachnida</taxon>
        <taxon>Araneae</taxon>
        <taxon>Araneomorphae</taxon>
        <taxon>Entelegynae</taxon>
        <taxon>Araneoidea</taxon>
        <taxon>Araneidae</taxon>
        <taxon>Caerostris</taxon>
    </lineage>
</organism>
<feature type="compositionally biased region" description="Basic and acidic residues" evidence="1">
    <location>
        <begin position="64"/>
        <end position="81"/>
    </location>
</feature>
<feature type="region of interest" description="Disordered" evidence="1">
    <location>
        <begin position="45"/>
        <end position="101"/>
    </location>
</feature>
<protein>
    <submittedName>
        <fullName evidence="2">Uncharacterized protein</fullName>
    </submittedName>
</protein>
<gene>
    <name evidence="2" type="ORF">CDAR_472881</name>
</gene>
<comment type="caution">
    <text evidence="2">The sequence shown here is derived from an EMBL/GenBank/DDBJ whole genome shotgun (WGS) entry which is preliminary data.</text>
</comment>
<evidence type="ECO:0000313" key="3">
    <source>
        <dbReference type="Proteomes" id="UP001054837"/>
    </source>
</evidence>
<feature type="compositionally biased region" description="Basic residues" evidence="1">
    <location>
        <begin position="52"/>
        <end position="63"/>
    </location>
</feature>
<sequence>MNGEDNIFQSEVHEPQWNQLSVCEKKMSNGKMENRIKNTKRTIRHITGLPPKTKKAKQTRPHRRTEQSLEHNKESHIESRTRHAPGGLLGDNDDVRYRSIN</sequence>
<reference evidence="2 3" key="1">
    <citation type="submission" date="2021-06" db="EMBL/GenBank/DDBJ databases">
        <title>Caerostris darwini draft genome.</title>
        <authorList>
            <person name="Kono N."/>
            <person name="Arakawa K."/>
        </authorList>
    </citation>
    <scope>NUCLEOTIDE SEQUENCE [LARGE SCALE GENOMIC DNA]</scope>
</reference>
<proteinExistence type="predicted"/>
<keyword evidence="3" id="KW-1185">Reference proteome</keyword>
<dbReference type="EMBL" id="BPLQ01012650">
    <property type="protein sequence ID" value="GIY66741.1"/>
    <property type="molecule type" value="Genomic_DNA"/>
</dbReference>
<dbReference type="AlphaFoldDB" id="A0AAV4V8R6"/>
<name>A0AAV4V8R6_9ARAC</name>
<dbReference type="Proteomes" id="UP001054837">
    <property type="component" value="Unassembled WGS sequence"/>
</dbReference>
<evidence type="ECO:0000313" key="2">
    <source>
        <dbReference type="EMBL" id="GIY66741.1"/>
    </source>
</evidence>
<accession>A0AAV4V8R6</accession>
<evidence type="ECO:0000256" key="1">
    <source>
        <dbReference type="SAM" id="MobiDB-lite"/>
    </source>
</evidence>